<keyword evidence="1 3" id="KW-0378">Hydrolase</keyword>
<dbReference type="Proteomes" id="UP000536604">
    <property type="component" value="Unassembled WGS sequence"/>
</dbReference>
<comment type="caution">
    <text evidence="3">The sequence shown here is derived from an EMBL/GenBank/DDBJ whole genome shotgun (WGS) entry which is preliminary data.</text>
</comment>
<dbReference type="PANTHER" id="PTHR43540">
    <property type="entry name" value="PEROXYUREIDOACRYLATE/UREIDOACRYLATE AMIDOHYDROLASE-RELATED"/>
    <property type="match status" value="1"/>
</dbReference>
<organism evidence="3 4">
    <name type="scientific">Nocardiopsis algeriensis</name>
    <dbReference type="NCBI Taxonomy" id="1478215"/>
    <lineage>
        <taxon>Bacteria</taxon>
        <taxon>Bacillati</taxon>
        <taxon>Actinomycetota</taxon>
        <taxon>Actinomycetes</taxon>
        <taxon>Streptosporangiales</taxon>
        <taxon>Nocardiopsidaceae</taxon>
        <taxon>Nocardiopsis</taxon>
    </lineage>
</organism>
<dbReference type="PANTHER" id="PTHR43540:SF1">
    <property type="entry name" value="ISOCHORISMATASE HYDROLASE"/>
    <property type="match status" value="1"/>
</dbReference>
<dbReference type="InterPro" id="IPR050272">
    <property type="entry name" value="Isochorismatase-like_hydrls"/>
</dbReference>
<dbReference type="Gene3D" id="3.40.50.850">
    <property type="entry name" value="Isochorismatase-like"/>
    <property type="match status" value="1"/>
</dbReference>
<protein>
    <submittedName>
        <fullName evidence="3">Maleamate amidohydrolase</fullName>
        <ecNumber evidence="3">3.5.1.107</ecNumber>
    </submittedName>
</protein>
<reference evidence="3 4" key="1">
    <citation type="submission" date="2020-08" db="EMBL/GenBank/DDBJ databases">
        <title>Genomic Encyclopedia of Type Strains, Phase III (KMG-III): the genomes of soil and plant-associated and newly described type strains.</title>
        <authorList>
            <person name="Whitman W."/>
        </authorList>
    </citation>
    <scope>NUCLEOTIDE SEQUENCE [LARGE SCALE GENOMIC DNA]</scope>
    <source>
        <strain evidence="3 4">CECT 8712</strain>
    </source>
</reference>
<evidence type="ECO:0000313" key="4">
    <source>
        <dbReference type="Proteomes" id="UP000536604"/>
    </source>
</evidence>
<dbReference type="Pfam" id="PF00857">
    <property type="entry name" value="Isochorismatase"/>
    <property type="match status" value="1"/>
</dbReference>
<dbReference type="GO" id="GO:0016787">
    <property type="term" value="F:hydrolase activity"/>
    <property type="evidence" value="ECO:0007669"/>
    <property type="project" value="UniProtKB-KW"/>
</dbReference>
<dbReference type="InterPro" id="IPR036380">
    <property type="entry name" value="Isochorismatase-like_sf"/>
</dbReference>
<gene>
    <name evidence="3" type="ORF">FHS13_001486</name>
</gene>
<evidence type="ECO:0000256" key="1">
    <source>
        <dbReference type="ARBA" id="ARBA00022801"/>
    </source>
</evidence>
<dbReference type="InterPro" id="IPR000868">
    <property type="entry name" value="Isochorismatase-like_dom"/>
</dbReference>
<name>A0A841ILC9_9ACTN</name>
<dbReference type="RefSeq" id="WP_184289595.1">
    <property type="nucleotide sequence ID" value="NZ_JACHJO010000004.1"/>
</dbReference>
<dbReference type="AlphaFoldDB" id="A0A841ILC9"/>
<dbReference type="EC" id="3.5.1.107" evidence="3"/>
<keyword evidence="4" id="KW-1185">Reference proteome</keyword>
<dbReference type="SUPFAM" id="SSF52499">
    <property type="entry name" value="Isochorismatase-like hydrolases"/>
    <property type="match status" value="1"/>
</dbReference>
<sequence length="216" mass="22775">MTAPTDRGPATEDYTRAGFFGALDLPRRPALVVVDLVNAYLDPDSPLYAGVEDIVDRVAALAEATRAAGLPVVFTYVGYHADGSDGGLFYRKVPALRLFAEGADPRYAAPPEPLRPRPGDITLTKQYPSAFFGTPLASTLRALGADGVMVTGTSTSGCVRATALDALCHGLSPVVVTDGVGDRAPGPHEAALFDLGAKYAELLTTRQSIEWLEGLR</sequence>
<evidence type="ECO:0000313" key="3">
    <source>
        <dbReference type="EMBL" id="MBB6119537.1"/>
    </source>
</evidence>
<dbReference type="EMBL" id="JACHJO010000004">
    <property type="protein sequence ID" value="MBB6119537.1"/>
    <property type="molecule type" value="Genomic_DNA"/>
</dbReference>
<proteinExistence type="predicted"/>
<feature type="domain" description="Isochorismatase-like" evidence="2">
    <location>
        <begin position="30"/>
        <end position="207"/>
    </location>
</feature>
<evidence type="ECO:0000259" key="2">
    <source>
        <dbReference type="Pfam" id="PF00857"/>
    </source>
</evidence>
<accession>A0A841ILC9</accession>